<dbReference type="Proteomes" id="UP000217564">
    <property type="component" value="Unassembled WGS sequence"/>
</dbReference>
<evidence type="ECO:0000313" key="9">
    <source>
        <dbReference type="Proteomes" id="UP000217564"/>
    </source>
</evidence>
<dbReference type="GO" id="GO:0003755">
    <property type="term" value="F:peptidyl-prolyl cis-trans isomerase activity"/>
    <property type="evidence" value="ECO:0007669"/>
    <property type="project" value="UniProtKB-UniRule"/>
</dbReference>
<dbReference type="InterPro" id="IPR046357">
    <property type="entry name" value="PPIase_dom_sf"/>
</dbReference>
<dbReference type="Gene3D" id="3.10.50.40">
    <property type="match status" value="2"/>
</dbReference>
<dbReference type="AlphaFoldDB" id="A0A2A3Z752"/>
<dbReference type="SUPFAM" id="SSF54534">
    <property type="entry name" value="FKBP-like"/>
    <property type="match status" value="2"/>
</dbReference>
<evidence type="ECO:0000256" key="5">
    <source>
        <dbReference type="PROSITE-ProRule" id="PRU00277"/>
    </source>
</evidence>
<comment type="similarity">
    <text evidence="2 6">Belongs to the FKBP-type PPIase family.</text>
</comment>
<dbReference type="PROSITE" id="PS50059">
    <property type="entry name" value="FKBP_PPIASE"/>
    <property type="match status" value="1"/>
</dbReference>
<proteinExistence type="inferred from homology"/>
<accession>A0A2A3Z752</accession>
<gene>
    <name evidence="8" type="ORF">CIK64_06970</name>
</gene>
<evidence type="ECO:0000256" key="3">
    <source>
        <dbReference type="ARBA" id="ARBA00023110"/>
    </source>
</evidence>
<dbReference type="EMBL" id="NRGP01000009">
    <property type="protein sequence ID" value="PCC47327.1"/>
    <property type="molecule type" value="Genomic_DNA"/>
</dbReference>
<evidence type="ECO:0000256" key="2">
    <source>
        <dbReference type="ARBA" id="ARBA00006577"/>
    </source>
</evidence>
<evidence type="ECO:0000313" key="8">
    <source>
        <dbReference type="EMBL" id="PCC47327.1"/>
    </source>
</evidence>
<name>A0A2A3Z752_BREAU</name>
<dbReference type="PANTHER" id="PTHR43811">
    <property type="entry name" value="FKBP-TYPE PEPTIDYL-PROLYL CIS-TRANS ISOMERASE FKPA"/>
    <property type="match status" value="1"/>
</dbReference>
<dbReference type="Pfam" id="PF00254">
    <property type="entry name" value="FKBP_C"/>
    <property type="match status" value="1"/>
</dbReference>
<dbReference type="EC" id="5.2.1.8" evidence="6"/>
<sequence length="315" mass="33153">MLAVIAAATLLLSACGQGEEAEDTASAPASVSAEDAKSTSLDDVTVKGKVGEKPKVSFEAPLVVDKVTDKTIIKGDGKKVAKGDRVDADLSMYAGNTGKSVESSYDTDAPASIMMNVPDGVSQELYDVLIGKPVGTRVAMTINGSPDGSEPSQTLVYVFDIKDSLKPLTRAEGKKVDQSKNPVTVKWADNGEPSISKPKGKAPKELESYTTIEGEGPKVKEGQKVAVQYSGWLWEDNSKYFDSSWQDGREPFPVDPVGQAGVIEGWNEGLVGAKVGSQIVLVVPPDKGYGEQGRPPSIPGNAPLIFVIDILSAVG</sequence>
<comment type="catalytic activity">
    <reaction evidence="1 5 6">
        <text>[protein]-peptidylproline (omega=180) = [protein]-peptidylproline (omega=0)</text>
        <dbReference type="Rhea" id="RHEA:16237"/>
        <dbReference type="Rhea" id="RHEA-COMP:10747"/>
        <dbReference type="Rhea" id="RHEA-COMP:10748"/>
        <dbReference type="ChEBI" id="CHEBI:83833"/>
        <dbReference type="ChEBI" id="CHEBI:83834"/>
        <dbReference type="EC" id="5.2.1.8"/>
    </reaction>
</comment>
<keyword evidence="3 5" id="KW-0697">Rotamase</keyword>
<evidence type="ECO:0000256" key="4">
    <source>
        <dbReference type="ARBA" id="ARBA00023235"/>
    </source>
</evidence>
<keyword evidence="4 5" id="KW-0413">Isomerase</keyword>
<feature type="domain" description="PPIase FKBP-type" evidence="7">
    <location>
        <begin position="222"/>
        <end position="314"/>
    </location>
</feature>
<evidence type="ECO:0000259" key="7">
    <source>
        <dbReference type="PROSITE" id="PS50059"/>
    </source>
</evidence>
<dbReference type="PANTHER" id="PTHR43811:SF19">
    <property type="entry name" value="39 KDA FK506-BINDING NUCLEAR PROTEIN"/>
    <property type="match status" value="1"/>
</dbReference>
<reference evidence="8 9" key="1">
    <citation type="journal article" date="2017" name="Elife">
        <title>Extensive horizontal gene transfer in cheese-associated bacteria.</title>
        <authorList>
            <person name="Bonham K.S."/>
            <person name="Wolfe B.E."/>
            <person name="Dutton R.J."/>
        </authorList>
    </citation>
    <scope>NUCLEOTIDE SEQUENCE [LARGE SCALE GENOMIC DNA]</scope>
    <source>
        <strain evidence="8 9">947_7</strain>
    </source>
</reference>
<comment type="caution">
    <text evidence="8">The sequence shown here is derived from an EMBL/GenBank/DDBJ whole genome shotgun (WGS) entry which is preliminary data.</text>
</comment>
<evidence type="ECO:0000256" key="1">
    <source>
        <dbReference type="ARBA" id="ARBA00000971"/>
    </source>
</evidence>
<dbReference type="InterPro" id="IPR001179">
    <property type="entry name" value="PPIase_FKBP_dom"/>
</dbReference>
<protein>
    <recommendedName>
        <fullName evidence="6">Peptidyl-prolyl cis-trans isomerase</fullName>
        <ecNumber evidence="6">5.2.1.8</ecNumber>
    </recommendedName>
</protein>
<evidence type="ECO:0000256" key="6">
    <source>
        <dbReference type="RuleBase" id="RU003915"/>
    </source>
</evidence>
<organism evidence="8 9">
    <name type="scientific">Brevibacterium aurantiacum</name>
    <dbReference type="NCBI Taxonomy" id="273384"/>
    <lineage>
        <taxon>Bacteria</taxon>
        <taxon>Bacillati</taxon>
        <taxon>Actinomycetota</taxon>
        <taxon>Actinomycetes</taxon>
        <taxon>Micrococcales</taxon>
        <taxon>Brevibacteriaceae</taxon>
        <taxon>Brevibacterium</taxon>
    </lineage>
</organism>